<proteinExistence type="predicted"/>
<sequence>MKLLVDELLLLQDGFKVPTSQYPLSCQVYLQLLPIHEDLLAIHKVVGFGSPSASQFCAWCTENSNNLHLMQMGPKRTGFTVLESAKEWKSAKILKGQEELQRRTGIRWSEELHGTLMKKALQTQRLLGSHKRVMSRLDTEEIFPKCKGHQIEVGDLVYMQMISMINRKGGKYTLWKTSHIQRRVGS</sequence>
<dbReference type="Proteomes" id="UP000765509">
    <property type="component" value="Unassembled WGS sequence"/>
</dbReference>
<gene>
    <name evidence="1" type="ORF">O181_053443</name>
</gene>
<dbReference type="AlphaFoldDB" id="A0A9Q3HQE4"/>
<name>A0A9Q3HQE4_9BASI</name>
<dbReference type="EMBL" id="AVOT02023606">
    <property type="protein sequence ID" value="MBW0513728.1"/>
    <property type="molecule type" value="Genomic_DNA"/>
</dbReference>
<organism evidence="1 2">
    <name type="scientific">Austropuccinia psidii MF-1</name>
    <dbReference type="NCBI Taxonomy" id="1389203"/>
    <lineage>
        <taxon>Eukaryota</taxon>
        <taxon>Fungi</taxon>
        <taxon>Dikarya</taxon>
        <taxon>Basidiomycota</taxon>
        <taxon>Pucciniomycotina</taxon>
        <taxon>Pucciniomycetes</taxon>
        <taxon>Pucciniales</taxon>
        <taxon>Sphaerophragmiaceae</taxon>
        <taxon>Austropuccinia</taxon>
    </lineage>
</organism>
<dbReference type="OrthoDB" id="3269001at2759"/>
<accession>A0A9Q3HQE4</accession>
<comment type="caution">
    <text evidence="1">The sequence shown here is derived from an EMBL/GenBank/DDBJ whole genome shotgun (WGS) entry which is preliminary data.</text>
</comment>
<evidence type="ECO:0000313" key="1">
    <source>
        <dbReference type="EMBL" id="MBW0513728.1"/>
    </source>
</evidence>
<evidence type="ECO:0000313" key="2">
    <source>
        <dbReference type="Proteomes" id="UP000765509"/>
    </source>
</evidence>
<keyword evidence="2" id="KW-1185">Reference proteome</keyword>
<reference evidence="1" key="1">
    <citation type="submission" date="2021-03" db="EMBL/GenBank/DDBJ databases">
        <title>Draft genome sequence of rust myrtle Austropuccinia psidii MF-1, a brazilian biotype.</title>
        <authorList>
            <person name="Quecine M.C."/>
            <person name="Pachon D.M.R."/>
            <person name="Bonatelli M.L."/>
            <person name="Correr F.H."/>
            <person name="Franceschini L.M."/>
            <person name="Leite T.F."/>
            <person name="Margarido G.R.A."/>
            <person name="Almeida C.A."/>
            <person name="Ferrarezi J.A."/>
            <person name="Labate C.A."/>
        </authorList>
    </citation>
    <scope>NUCLEOTIDE SEQUENCE</scope>
    <source>
        <strain evidence="1">MF-1</strain>
    </source>
</reference>
<protein>
    <submittedName>
        <fullName evidence="1">Uncharacterized protein</fullName>
    </submittedName>
</protein>